<dbReference type="EMBL" id="QFYQ01000002">
    <property type="protein sequence ID" value="RAK51630.1"/>
    <property type="molecule type" value="Genomic_DNA"/>
</dbReference>
<accession>A0A328AAJ2</accession>
<dbReference type="Proteomes" id="UP000249254">
    <property type="component" value="Unassembled WGS sequence"/>
</dbReference>
<organism evidence="1 2">
    <name type="scientific">Phenylobacterium soli</name>
    <dbReference type="NCBI Taxonomy" id="2170551"/>
    <lineage>
        <taxon>Bacteria</taxon>
        <taxon>Pseudomonadati</taxon>
        <taxon>Pseudomonadota</taxon>
        <taxon>Alphaproteobacteria</taxon>
        <taxon>Caulobacterales</taxon>
        <taxon>Caulobacteraceae</taxon>
        <taxon>Phenylobacterium</taxon>
    </lineage>
</organism>
<evidence type="ECO:0000313" key="1">
    <source>
        <dbReference type="EMBL" id="RAK51630.1"/>
    </source>
</evidence>
<comment type="caution">
    <text evidence="1">The sequence shown here is derived from an EMBL/GenBank/DDBJ whole genome shotgun (WGS) entry which is preliminary data.</text>
</comment>
<sequence length="76" mass="8144">MSKSTSSAPVLDDLRRDIALSLYECELHELLGEIADGLSSAVLADAYLAVTLPVGHWRCLQALFDVLLGEIGSADQ</sequence>
<dbReference type="AlphaFoldDB" id="A0A328AAJ2"/>
<dbReference type="RefSeq" id="WP_111530192.1">
    <property type="nucleotide sequence ID" value="NZ_QFYQ01000002.1"/>
</dbReference>
<name>A0A328AAJ2_9CAUL</name>
<evidence type="ECO:0000313" key="2">
    <source>
        <dbReference type="Proteomes" id="UP000249254"/>
    </source>
</evidence>
<protein>
    <submittedName>
        <fullName evidence="1">Uncharacterized protein</fullName>
    </submittedName>
</protein>
<proteinExistence type="predicted"/>
<gene>
    <name evidence="1" type="ORF">DJ017_17495</name>
</gene>
<keyword evidence="2" id="KW-1185">Reference proteome</keyword>
<reference evidence="2" key="1">
    <citation type="submission" date="2018-05" db="EMBL/GenBank/DDBJ databases">
        <authorList>
            <person name="Li X."/>
        </authorList>
    </citation>
    <scope>NUCLEOTIDE SEQUENCE [LARGE SCALE GENOMIC DNA]</scope>
    <source>
        <strain evidence="2">LX32</strain>
    </source>
</reference>